<feature type="region of interest" description="Disordered" evidence="2">
    <location>
        <begin position="549"/>
        <end position="629"/>
    </location>
</feature>
<keyword evidence="3" id="KW-0472">Membrane</keyword>
<feature type="compositionally biased region" description="Low complexity" evidence="2">
    <location>
        <begin position="549"/>
        <end position="568"/>
    </location>
</feature>
<feature type="compositionally biased region" description="Basic and acidic residues" evidence="2">
    <location>
        <begin position="995"/>
        <end position="1005"/>
    </location>
</feature>
<feature type="region of interest" description="Disordered" evidence="2">
    <location>
        <begin position="943"/>
        <end position="1077"/>
    </location>
</feature>
<evidence type="ECO:0000313" key="4">
    <source>
        <dbReference type="EMBL" id="UQC90699.1"/>
    </source>
</evidence>
<feature type="compositionally biased region" description="Pro residues" evidence="2">
    <location>
        <begin position="1050"/>
        <end position="1067"/>
    </location>
</feature>
<feature type="region of interest" description="Disordered" evidence="2">
    <location>
        <begin position="346"/>
        <end position="398"/>
    </location>
</feature>
<proteinExistence type="predicted"/>
<feature type="compositionally biased region" description="Basic and acidic residues" evidence="2">
    <location>
        <begin position="958"/>
        <end position="970"/>
    </location>
</feature>
<evidence type="ECO:0000313" key="5">
    <source>
        <dbReference type="Proteomes" id="UP000830671"/>
    </source>
</evidence>
<dbReference type="GeneID" id="73350163"/>
<evidence type="ECO:0000256" key="3">
    <source>
        <dbReference type="SAM" id="Phobius"/>
    </source>
</evidence>
<feature type="compositionally biased region" description="Basic and acidic residues" evidence="2">
    <location>
        <begin position="457"/>
        <end position="481"/>
    </location>
</feature>
<feature type="region of interest" description="Disordered" evidence="2">
    <location>
        <begin position="1287"/>
        <end position="1389"/>
    </location>
</feature>
<dbReference type="Proteomes" id="UP000830671">
    <property type="component" value="Chromosome 9"/>
</dbReference>
<feature type="compositionally biased region" description="Basic and acidic residues" evidence="2">
    <location>
        <begin position="355"/>
        <end position="369"/>
    </location>
</feature>
<feature type="region of interest" description="Disordered" evidence="2">
    <location>
        <begin position="167"/>
        <end position="197"/>
    </location>
</feature>
<feature type="compositionally biased region" description="Low complexity" evidence="2">
    <location>
        <begin position="261"/>
        <end position="277"/>
    </location>
</feature>
<keyword evidence="1" id="KW-0175">Coiled coil</keyword>
<name>A0A9Q8WP97_9PEZI</name>
<feature type="region of interest" description="Disordered" evidence="2">
    <location>
        <begin position="424"/>
        <end position="530"/>
    </location>
</feature>
<dbReference type="KEGG" id="clup:CLUP02_16229"/>
<feature type="compositionally biased region" description="Gly residues" evidence="2">
    <location>
        <begin position="985"/>
        <end position="994"/>
    </location>
</feature>
<reference evidence="4" key="1">
    <citation type="journal article" date="2021" name="Mol. Plant Microbe Interact.">
        <title>Complete Genome Sequence of the Plant-Pathogenic Fungus Colletotrichum lupini.</title>
        <authorList>
            <person name="Baroncelli R."/>
            <person name="Pensec F."/>
            <person name="Da Lio D."/>
            <person name="Boufleur T."/>
            <person name="Vicente I."/>
            <person name="Sarrocco S."/>
            <person name="Picot A."/>
            <person name="Baraldi E."/>
            <person name="Sukno S."/>
            <person name="Thon M."/>
            <person name="Le Floch G."/>
        </authorList>
    </citation>
    <scope>NUCLEOTIDE SEQUENCE</scope>
    <source>
        <strain evidence="4">IMI 504893</strain>
    </source>
</reference>
<feature type="compositionally biased region" description="Polar residues" evidence="2">
    <location>
        <begin position="569"/>
        <end position="578"/>
    </location>
</feature>
<feature type="compositionally biased region" description="Basic and acidic residues" evidence="2">
    <location>
        <begin position="1028"/>
        <end position="1043"/>
    </location>
</feature>
<evidence type="ECO:0000256" key="1">
    <source>
        <dbReference type="SAM" id="Coils"/>
    </source>
</evidence>
<feature type="region of interest" description="Disordered" evidence="2">
    <location>
        <begin position="1591"/>
        <end position="1642"/>
    </location>
</feature>
<feature type="compositionally biased region" description="Basic and acidic residues" evidence="2">
    <location>
        <begin position="385"/>
        <end position="395"/>
    </location>
</feature>
<keyword evidence="3" id="KW-1133">Transmembrane helix</keyword>
<dbReference type="RefSeq" id="XP_049152300.1">
    <property type="nucleotide sequence ID" value="XM_049295153.1"/>
</dbReference>
<protein>
    <submittedName>
        <fullName evidence="4">Uncharacterized protein</fullName>
    </submittedName>
</protein>
<gene>
    <name evidence="4" type="ORF">CLUP02_16229</name>
</gene>
<feature type="compositionally biased region" description="Basic and acidic residues" evidence="2">
    <location>
        <begin position="1594"/>
        <end position="1609"/>
    </location>
</feature>
<feature type="compositionally biased region" description="Basic and acidic residues" evidence="2">
    <location>
        <begin position="1623"/>
        <end position="1633"/>
    </location>
</feature>
<feature type="compositionally biased region" description="Basic and acidic residues" evidence="2">
    <location>
        <begin position="1345"/>
        <end position="1366"/>
    </location>
</feature>
<keyword evidence="5" id="KW-1185">Reference proteome</keyword>
<evidence type="ECO:0000256" key="2">
    <source>
        <dbReference type="SAM" id="MobiDB-lite"/>
    </source>
</evidence>
<sequence length="1988" mass="214350">MAWPNIYTPFPTLPESVPSHPSPIVVTRPRTLHCSSLATYSSFSHSALTHPRSLTYSHTLITFLSLAKEAQVVAGRYLGFLYPVCALSLSQSFFFAVLLFLFIRLLFGLYPLGAATETLGFGNLRPLHRRIPDEPPSLVPDATTKQRSTLAADPPCFARYVTVTSNDSEQRANAKSEREPKRHDFVPSSAHPSESSITVEHQVNNHFLLQTTVLDKGAPPTQGPRLGNAIPSSPPAKRTHPRLDGTEKLANQADIDDVLPSSTSSMGSDFSDADAAAGGMGIGTRTKTRAQDRDYTKDLASSSSQPSVSATATPSPANFLSLADKSFTPLSMDSDLFPDRDFDLSFGGSSSSAAGERKTTSSPRFRDQQRSTSPPPATAMAAHTQETRTRSRSREAYSGLSLQEETLLSHAATGTTLATTGMVAAADADEERNVSVARDTTEIESRPRRSGSHSRKSQKEEGDGHSTEAESRNVGDRNEECDKYEDDEVPPFAISSRSPRQRRAGSTPLSLDPLQVNRGRGRGRAHEDEEMEMELEDRCTTAAAAAAAASTTATGTTTATITGATTNTNDPKGNSDNDTGTDKKILPKVGNDKNTGSDKDTAAGSVRDGASTSLQLQGPQPAPAAAPTAAIQEKQPMPTGRVMASASASAPLALRTKNINTTTADNLNTSDQNTRSFAAATGTITSPATSTSTTTSNSFAACSPSSTVLSAPAALARHISTSSLRSNSSLISQIQDSLQQQQHHHASSASTLVRPVAQPIVRTTSDSGTFTLKHPVPDLNCRSGAYTTNVAALEKSAERLSMTSSIEDAIRDLHGELKRSDSRRSSILAANLAASNSPIDESSAQPGPLRVLPPVASIVELNNNARLGGYSPSGYVMSPNHSLTGRLRSGSNNSRGRPEIDVDAIMSRHGSGKGSTRSARSGKPSLAEIAESEPVALTGRVLDEADHAPIPVTADDDATIRRPNTNEENRGSVFNLLGEMDQQSGGLGLDFGGDSGRRDSDDRPPTPRSTSTFDHTNAFGDFDGVHCQPEDLERSEYDSREQSEYGDAPMPVPDIPEPQYEAPPPRMPRNNRDTMRPQSYFDELTGQEMLYYPARVPAMLNLPPKLSRKPKTEVRNARHSKVLQAMGHPGFGQAKYLPQDPEASQVRESKMWLPDPLAGHGMSSFGDDIGGQHSGDASLKEPAAVDSHVPSEQGDPLLSSDGAAAVGDAEGPEHMPEDPPPTQRRKSKMPRASNLPPQLRASAFFDLPSTTPQIEVKGGSAMATLDSILDASANAPVSAFTDHAFAGKLGNETYGPDKKKNRKSTATVLLPEEHVRAASQKKKGGLMPFSKKSDNGSRKNSMAGSREENQALSDHVDGEDREKAEGEGSDEEEEEEEVDEFAGVLDGPPTTLLAELQLRKYHAKMRTQNPNRNVGQNGMHATLIELDAVAETQKRHREKKKIALAWEVDGAKEEDHSSDEDEVPLGVLYAGNPHVAEKNRPMGLMERRDLEENEPLSARRARLHGQEPPRILAKQRSNFTLNAGLSQMRLNQMPSAEHLRPEEESEDEATAGETLGERMRRLRAKDEAEHNNLPNARPVSRAFSAEILAQFGDNDDKKPGDKGKEKEAQPEGEETLGQRRKRLQAEREAREQEMMLSGGPVQAEAEAPTLRKKHSLADVLNSHPIAYNPALDEQRRLEQERRKVREQEAKMAAVRAQMPQTLTGPNNQRSGGYKNGAFNDANGGTGGGLGARGLIAQPGLPPVNATLGVNMGPGGWNRSSMALSNYGGPFQQPMQQQHQVYGNPGMAQMSQPNLGGYGGYTAGGMGGMNNMGAMNGMNPYGGGMGVPMQMQPMGMQQGMAPMPMQQMQMPMQPGHNGQMQSIERWRQSVIIVEKVLPVESLEGIPVQVWRCLCSFGKQGFVRTKDKKPLGQVQLTICLHRLDAAAGQVCYPLLPPLPSLPPSVTHRAWWGRWPEPVVHLPAGPTTSHLIQDRLQSNPIPKKLLSGHQI</sequence>
<dbReference type="EMBL" id="CP019481">
    <property type="protein sequence ID" value="UQC90699.1"/>
    <property type="molecule type" value="Genomic_DNA"/>
</dbReference>
<feature type="region of interest" description="Disordered" evidence="2">
    <location>
        <begin position="907"/>
        <end position="926"/>
    </location>
</feature>
<organism evidence="4 5">
    <name type="scientific">Colletotrichum lupini</name>
    <dbReference type="NCBI Taxonomy" id="145971"/>
    <lineage>
        <taxon>Eukaryota</taxon>
        <taxon>Fungi</taxon>
        <taxon>Dikarya</taxon>
        <taxon>Ascomycota</taxon>
        <taxon>Pezizomycotina</taxon>
        <taxon>Sordariomycetes</taxon>
        <taxon>Hypocreomycetidae</taxon>
        <taxon>Glomerellales</taxon>
        <taxon>Glomerellaceae</taxon>
        <taxon>Colletotrichum</taxon>
        <taxon>Colletotrichum acutatum species complex</taxon>
    </lineage>
</organism>
<feature type="region of interest" description="Disordered" evidence="2">
    <location>
        <begin position="1153"/>
        <end position="1239"/>
    </location>
</feature>
<feature type="region of interest" description="Disordered" evidence="2">
    <location>
        <begin position="1534"/>
        <end position="1554"/>
    </location>
</feature>
<feature type="region of interest" description="Disordered" evidence="2">
    <location>
        <begin position="680"/>
        <end position="702"/>
    </location>
</feature>
<feature type="transmembrane region" description="Helical" evidence="3">
    <location>
        <begin position="80"/>
        <end position="107"/>
    </location>
</feature>
<feature type="compositionally biased region" description="Acidic residues" evidence="2">
    <location>
        <begin position="1367"/>
        <end position="1380"/>
    </location>
</feature>
<feature type="coiled-coil region" evidence="1">
    <location>
        <begin position="1670"/>
        <end position="1697"/>
    </location>
</feature>
<feature type="region of interest" description="Disordered" evidence="2">
    <location>
        <begin position="215"/>
        <end position="316"/>
    </location>
</feature>
<accession>A0A9Q8WP97</accession>
<feature type="compositionally biased region" description="Low complexity" evidence="2">
    <location>
        <begin position="300"/>
        <end position="316"/>
    </location>
</feature>
<feature type="region of interest" description="Disordered" evidence="2">
    <location>
        <begin position="1491"/>
        <end position="1515"/>
    </location>
</feature>
<feature type="compositionally biased region" description="Basic and acidic residues" evidence="2">
    <location>
        <begin position="168"/>
        <end position="185"/>
    </location>
</feature>
<keyword evidence="3" id="KW-0812">Transmembrane</keyword>